<dbReference type="NCBIfam" id="TIGR02033">
    <property type="entry name" value="D-hydantoinase"/>
    <property type="match status" value="1"/>
</dbReference>
<dbReference type="EMBL" id="CAJPEX010000344">
    <property type="protein sequence ID" value="CAG0915177.1"/>
    <property type="molecule type" value="Genomic_DNA"/>
</dbReference>
<evidence type="ECO:0000313" key="12">
    <source>
        <dbReference type="EMBL" id="CAD7275025.1"/>
    </source>
</evidence>
<keyword evidence="4" id="KW-0479">Metal-binding</keyword>
<dbReference type="InterPro" id="IPR011778">
    <property type="entry name" value="Hydantoinase/dihydroPyrase"/>
</dbReference>
<dbReference type="SUPFAM" id="SSF51338">
    <property type="entry name" value="Composite domain of metallo-dependent hydrolases"/>
    <property type="match status" value="2"/>
</dbReference>
<dbReference type="Gene3D" id="3.20.20.140">
    <property type="entry name" value="Metal-dependent hydrolases"/>
    <property type="match status" value="1"/>
</dbReference>
<dbReference type="PANTHER" id="PTHR11647">
    <property type="entry name" value="HYDRANTOINASE/DIHYDROPYRIMIDINASE FAMILY MEMBER"/>
    <property type="match status" value="1"/>
</dbReference>
<accession>A0A7R9BIB8</accession>
<dbReference type="Gene3D" id="2.30.40.10">
    <property type="entry name" value="Urease, subunit C, domain 1"/>
    <property type="match status" value="1"/>
</dbReference>
<comment type="cofactor">
    <cofactor evidence="1">
        <name>Zn(2+)</name>
        <dbReference type="ChEBI" id="CHEBI:29105"/>
    </cofactor>
</comment>
<comment type="PTM">
    <text evidence="9">Carbamylation allows a single lysine to coordinate two divalent metal cations.</text>
</comment>
<dbReference type="EC" id="3.5.2.2" evidence="8"/>
<sequence>MAIFIRGGRVVNHDNIFDADVIVENGVIRAIGRGLDAPNGAKIVDATGKLVIPGGIDPHTHMEMPFMGTRAVDDFLIGTRAALAGGTTMIIDFVMPSKNTSLVEAYKKWRSWADPKVCCDYGLHVAVTWWSNGVATEMEELVAKHGINSFKMFMAYKDIFQISDAEMIQAMKKCKELGALAQVHAENGDLISENSKQLIQAGVTGPEGHALSRPEEVEAEAVTRAATIANQVNCPLYVVHVMSKSAADVIAEKRKQGAVLFGEPIAASLGTDGTHYWNRCWRHAAAHVLSPPLRPDPTTPGYLMDLLSSGILELTGTDNCTFSSDQKALGKSNFAKIPNGVNGVEDRMSVVWEKGVASGKMDPCRFVAVTSTNAARIFNIYPRKGAIAVGSDADIVIWNPNHSRTISAKTHHQAVDFNIFEGMTCRGVAEHVIAGGRLVVENGKLLDVPAGSGRFVPTPANAPYVYMKIQERDRVRASPVNRDGGDVEYLPMERMSVDDVKPPSPVVSTPPAAVAAEASPSPVSNGSSSAKSPPAVPGGGGDYAENGDTSAQRTAIKLHHPPGGKSSGGFCQMPIRDDFLLLMPVVSTPPAAVAAEASPSPVSNGSSSAKSPPAVPGGGGDYAENGDTSAQRTAIKLHHPPGGKSSGGFW</sequence>
<evidence type="ECO:0000256" key="5">
    <source>
        <dbReference type="ARBA" id="ARBA00022801"/>
    </source>
</evidence>
<dbReference type="InterPro" id="IPR050378">
    <property type="entry name" value="Metallo-dep_Hydrolases_sf"/>
</dbReference>
<keyword evidence="13" id="KW-1185">Reference proteome</keyword>
<evidence type="ECO:0000256" key="1">
    <source>
        <dbReference type="ARBA" id="ARBA00001947"/>
    </source>
</evidence>
<evidence type="ECO:0000256" key="2">
    <source>
        <dbReference type="ARBA" id="ARBA00008829"/>
    </source>
</evidence>
<evidence type="ECO:0000313" key="13">
    <source>
        <dbReference type="Proteomes" id="UP000678499"/>
    </source>
</evidence>
<dbReference type="FunFam" id="3.20.20.140:FF:000001">
    <property type="entry name" value="Dihydropyrimidinase like 3"/>
    <property type="match status" value="1"/>
</dbReference>
<proteinExistence type="inferred from homology"/>
<gene>
    <name evidence="12" type="ORF">NMOB1V02_LOCUS2832</name>
</gene>
<dbReference type="Pfam" id="PF01979">
    <property type="entry name" value="Amidohydro_1"/>
    <property type="match status" value="1"/>
</dbReference>
<evidence type="ECO:0000259" key="11">
    <source>
        <dbReference type="Pfam" id="PF01979"/>
    </source>
</evidence>
<keyword evidence="5" id="KW-0378">Hydrolase</keyword>
<dbReference type="OrthoDB" id="10258955at2759"/>
<feature type="region of interest" description="Disordered" evidence="10">
    <location>
        <begin position="475"/>
        <end position="548"/>
    </location>
</feature>
<feature type="compositionally biased region" description="Low complexity" evidence="10">
    <location>
        <begin position="595"/>
        <end position="612"/>
    </location>
</feature>
<evidence type="ECO:0000256" key="9">
    <source>
        <dbReference type="PIRSR" id="PIRSR611778-50"/>
    </source>
</evidence>
<evidence type="ECO:0000256" key="3">
    <source>
        <dbReference type="ARBA" id="ARBA00011881"/>
    </source>
</evidence>
<evidence type="ECO:0000256" key="10">
    <source>
        <dbReference type="SAM" id="MobiDB-lite"/>
    </source>
</evidence>
<dbReference type="CDD" id="cd01314">
    <property type="entry name" value="D-HYD"/>
    <property type="match status" value="1"/>
</dbReference>
<dbReference type="EMBL" id="OA882381">
    <property type="protein sequence ID" value="CAD7275025.1"/>
    <property type="molecule type" value="Genomic_DNA"/>
</dbReference>
<evidence type="ECO:0000256" key="6">
    <source>
        <dbReference type="ARBA" id="ARBA00022833"/>
    </source>
</evidence>
<feature type="modified residue" description="N6-carboxylysine" evidence="9">
    <location>
        <position position="151"/>
    </location>
</feature>
<dbReference type="SUPFAM" id="SSF51556">
    <property type="entry name" value="Metallo-dependent hydrolases"/>
    <property type="match status" value="1"/>
</dbReference>
<evidence type="ECO:0000256" key="7">
    <source>
        <dbReference type="ARBA" id="ARBA00036696"/>
    </source>
</evidence>
<protein>
    <recommendedName>
        <fullName evidence="8">dihydropyrimidinase</fullName>
        <ecNumber evidence="8">3.5.2.2</ecNumber>
    </recommendedName>
</protein>
<feature type="domain" description="Amidohydrolase-related" evidence="11">
    <location>
        <begin position="50"/>
        <end position="439"/>
    </location>
</feature>
<dbReference type="Proteomes" id="UP000678499">
    <property type="component" value="Unassembled WGS sequence"/>
</dbReference>
<evidence type="ECO:0000256" key="4">
    <source>
        <dbReference type="ARBA" id="ARBA00022723"/>
    </source>
</evidence>
<keyword evidence="6" id="KW-0862">Zinc</keyword>
<comment type="similarity">
    <text evidence="2">Belongs to the metallo-dependent hydrolases superfamily. Hydantoinase/dihydropyrimidinase family.</text>
</comment>
<comment type="subunit">
    <text evidence="3">Homotetramer.</text>
</comment>
<feature type="region of interest" description="Disordered" evidence="10">
    <location>
        <begin position="595"/>
        <end position="650"/>
    </location>
</feature>
<evidence type="ECO:0000256" key="8">
    <source>
        <dbReference type="ARBA" id="ARBA00039113"/>
    </source>
</evidence>
<dbReference type="InterPro" id="IPR032466">
    <property type="entry name" value="Metal_Hydrolase"/>
</dbReference>
<organism evidence="12">
    <name type="scientific">Notodromas monacha</name>
    <dbReference type="NCBI Taxonomy" id="399045"/>
    <lineage>
        <taxon>Eukaryota</taxon>
        <taxon>Metazoa</taxon>
        <taxon>Ecdysozoa</taxon>
        <taxon>Arthropoda</taxon>
        <taxon>Crustacea</taxon>
        <taxon>Oligostraca</taxon>
        <taxon>Ostracoda</taxon>
        <taxon>Podocopa</taxon>
        <taxon>Podocopida</taxon>
        <taxon>Cypridocopina</taxon>
        <taxon>Cypridoidea</taxon>
        <taxon>Cyprididae</taxon>
        <taxon>Notodromas</taxon>
    </lineage>
</organism>
<comment type="catalytic activity">
    <reaction evidence="7">
        <text>5,6-dihydrouracil + H2O = 3-(carbamoylamino)propanoate + H(+)</text>
        <dbReference type="Rhea" id="RHEA:16121"/>
        <dbReference type="ChEBI" id="CHEBI:11892"/>
        <dbReference type="ChEBI" id="CHEBI:15377"/>
        <dbReference type="ChEBI" id="CHEBI:15378"/>
        <dbReference type="ChEBI" id="CHEBI:15901"/>
        <dbReference type="EC" id="3.5.2.2"/>
    </reaction>
</comment>
<dbReference type="InterPro" id="IPR011059">
    <property type="entry name" value="Metal-dep_hydrolase_composite"/>
</dbReference>
<dbReference type="GO" id="GO:0005829">
    <property type="term" value="C:cytosol"/>
    <property type="evidence" value="ECO:0007669"/>
    <property type="project" value="TreeGrafter"/>
</dbReference>
<name>A0A7R9BIB8_9CRUS</name>
<dbReference type="GO" id="GO:0046872">
    <property type="term" value="F:metal ion binding"/>
    <property type="evidence" value="ECO:0007669"/>
    <property type="project" value="UniProtKB-KW"/>
</dbReference>
<dbReference type="GO" id="GO:0004157">
    <property type="term" value="F:dihydropyrimidinase activity"/>
    <property type="evidence" value="ECO:0007669"/>
    <property type="project" value="UniProtKB-EC"/>
</dbReference>
<feature type="compositionally biased region" description="Low complexity" evidence="10">
    <location>
        <begin position="506"/>
        <end position="533"/>
    </location>
</feature>
<dbReference type="AlphaFoldDB" id="A0A7R9BIB8"/>
<dbReference type="InterPro" id="IPR006680">
    <property type="entry name" value="Amidohydro-rel"/>
</dbReference>
<dbReference type="GO" id="GO:0006208">
    <property type="term" value="P:pyrimidine nucleobase catabolic process"/>
    <property type="evidence" value="ECO:0007669"/>
    <property type="project" value="TreeGrafter"/>
</dbReference>
<dbReference type="PANTHER" id="PTHR11647:SF1">
    <property type="entry name" value="COLLAPSIN RESPONSE MEDIATOR PROTEIN"/>
    <property type="match status" value="1"/>
</dbReference>
<reference evidence="12" key="1">
    <citation type="submission" date="2020-11" db="EMBL/GenBank/DDBJ databases">
        <authorList>
            <person name="Tran Van P."/>
        </authorList>
    </citation>
    <scope>NUCLEOTIDE SEQUENCE</scope>
</reference>